<keyword evidence="1" id="KW-0732">Signal</keyword>
<keyword evidence="2" id="KW-1134">Transmembrane beta strand</keyword>
<dbReference type="InterPro" id="IPR023997">
    <property type="entry name" value="TonB-dep_OMP_SusC/RagA_CS"/>
</dbReference>
<protein>
    <submittedName>
        <fullName evidence="5">TonB-linked outer membrane protein, SusC/RagA family</fullName>
    </submittedName>
</protein>
<reference evidence="6" key="1">
    <citation type="submission" date="2016-10" db="EMBL/GenBank/DDBJ databases">
        <authorList>
            <person name="Varghese N."/>
            <person name="Submissions S."/>
        </authorList>
    </citation>
    <scope>NUCLEOTIDE SEQUENCE [LARGE SCALE GENOMIC DNA]</scope>
    <source>
        <strain evidence="6">Gh-48</strain>
    </source>
</reference>
<dbReference type="GO" id="GO:0009279">
    <property type="term" value="C:cell outer membrane"/>
    <property type="evidence" value="ECO:0007669"/>
    <property type="project" value="UniProtKB-SubCell"/>
</dbReference>
<dbReference type="Pfam" id="PF07715">
    <property type="entry name" value="Plug"/>
    <property type="match status" value="1"/>
</dbReference>
<comment type="similarity">
    <text evidence="2">Belongs to the TonB-dependent receptor family.</text>
</comment>
<dbReference type="STRING" id="551995.SAMN05192574_101121"/>
<evidence type="ECO:0000256" key="3">
    <source>
        <dbReference type="SAM" id="Phobius"/>
    </source>
</evidence>
<dbReference type="PANTHER" id="PTHR30069:SF29">
    <property type="entry name" value="HEMOGLOBIN AND HEMOGLOBIN-HAPTOGLOBIN-BINDING PROTEIN 1-RELATED"/>
    <property type="match status" value="1"/>
</dbReference>
<dbReference type="Gene3D" id="2.170.130.10">
    <property type="entry name" value="TonB-dependent receptor, plug domain"/>
    <property type="match status" value="1"/>
</dbReference>
<keyword evidence="3" id="KW-1133">Transmembrane helix</keyword>
<name>A0A1H7ZQT8_9SPHI</name>
<keyword evidence="2 3" id="KW-0812">Transmembrane</keyword>
<evidence type="ECO:0000313" key="5">
    <source>
        <dbReference type="EMBL" id="SEM59859.1"/>
    </source>
</evidence>
<dbReference type="SUPFAM" id="SSF56935">
    <property type="entry name" value="Porins"/>
    <property type="match status" value="1"/>
</dbReference>
<feature type="transmembrane region" description="Helical" evidence="3">
    <location>
        <begin position="30"/>
        <end position="46"/>
    </location>
</feature>
<accession>A0A1H7ZQT8</accession>
<organism evidence="5 6">
    <name type="scientific">Mucilaginibacter gossypiicola</name>
    <dbReference type="NCBI Taxonomy" id="551995"/>
    <lineage>
        <taxon>Bacteria</taxon>
        <taxon>Pseudomonadati</taxon>
        <taxon>Bacteroidota</taxon>
        <taxon>Sphingobacteriia</taxon>
        <taxon>Sphingobacteriales</taxon>
        <taxon>Sphingobacteriaceae</taxon>
        <taxon>Mucilaginibacter</taxon>
    </lineage>
</organism>
<dbReference type="PROSITE" id="PS52016">
    <property type="entry name" value="TONB_DEPENDENT_REC_3"/>
    <property type="match status" value="1"/>
</dbReference>
<comment type="subcellular location">
    <subcellularLocation>
        <location evidence="2">Cell outer membrane</location>
        <topology evidence="2">Multi-pass membrane protein</topology>
    </subcellularLocation>
</comment>
<evidence type="ECO:0000259" key="4">
    <source>
        <dbReference type="Pfam" id="PF07715"/>
    </source>
</evidence>
<evidence type="ECO:0000256" key="1">
    <source>
        <dbReference type="ARBA" id="ARBA00022729"/>
    </source>
</evidence>
<dbReference type="InterPro" id="IPR012910">
    <property type="entry name" value="Plug_dom"/>
</dbReference>
<dbReference type="Gene3D" id="2.60.40.1120">
    <property type="entry name" value="Carboxypeptidase-like, regulatory domain"/>
    <property type="match status" value="1"/>
</dbReference>
<feature type="domain" description="TonB-dependent receptor plug" evidence="4">
    <location>
        <begin position="143"/>
        <end position="245"/>
    </location>
</feature>
<dbReference type="InterPro" id="IPR008969">
    <property type="entry name" value="CarboxyPept-like_regulatory"/>
</dbReference>
<keyword evidence="6" id="KW-1185">Reference proteome</keyword>
<dbReference type="EMBL" id="FOCL01000001">
    <property type="protein sequence ID" value="SEM59859.1"/>
    <property type="molecule type" value="Genomic_DNA"/>
</dbReference>
<proteinExistence type="inferred from homology"/>
<keyword evidence="2" id="KW-0813">Transport</keyword>
<dbReference type="AlphaFoldDB" id="A0A1H7ZQT8"/>
<evidence type="ECO:0000256" key="2">
    <source>
        <dbReference type="PROSITE-ProRule" id="PRU01360"/>
    </source>
</evidence>
<dbReference type="InterPro" id="IPR039426">
    <property type="entry name" value="TonB-dep_rcpt-like"/>
</dbReference>
<dbReference type="GO" id="GO:0044718">
    <property type="term" value="P:siderophore transmembrane transport"/>
    <property type="evidence" value="ECO:0007669"/>
    <property type="project" value="TreeGrafter"/>
</dbReference>
<dbReference type="NCBIfam" id="TIGR04057">
    <property type="entry name" value="SusC_RagA_signa"/>
    <property type="match status" value="1"/>
</dbReference>
<dbReference type="GO" id="GO:0015344">
    <property type="term" value="F:siderophore uptake transmembrane transporter activity"/>
    <property type="evidence" value="ECO:0007669"/>
    <property type="project" value="TreeGrafter"/>
</dbReference>
<keyword evidence="2" id="KW-0998">Cell outer membrane</keyword>
<gene>
    <name evidence="5" type="ORF">SAMN05192574_101121</name>
</gene>
<keyword evidence="2 3" id="KW-0472">Membrane</keyword>
<sequence>MPRHALFSTQPGNDQFNLKQSTKRDDMKKYKYLLILFFLFPLGLLAQQTTINGKVIDLTDGSTLPGVSVKIKDTNTGAITDVAGKFQLQVPGPNAILQLSYIGYVTQEIAVKDIKDGTIALKTNNKSLEEVVVVGYGVQKRATITGSIATLQSKEITTTKNESVINMLTGKIPGVRIVQNTAEPGSYANNLNIRGYTNAPLVVIDGVIGGDQSTIGRMDPNEIESISVLKDAAASIYGMRAAGGAILITTKKGGKNGKININYSVNDAIQTFLGMPEGVGAVDYMLLTNEKVKRDFANNFVHNVTPQYSYADMKPWLDGTRKSADWIGLAFKKTANQIQHNLNIDGGTDKISYFFNFGYQKQDGVFKSGDLNYNKYNFRSNVTASITKGLKAQVLTSAWMDEKNQPYTDEWTIYKYTWNQIPINQVYANDNPLYPSLIPQGDNVNPAIATDADKVGSKRFRNKNITSQLNLQYDIPGVPGLSAKALFNIEYGTADNNIIKRSFNLYTYNAEDDTYLPNLVNSPGGITRQYYTHLNTLSQVTLNYAHTFFKDHNITAMATYEQSHETADNFNAYRDVEIPVDYLFGGLQNSNMAGGMDAGALQDRAHRSIIGRFNYDYKGKYLAEFSFRRDGNNLYKPGPDQWGFFPGGSIGWVLTRENFFRKLVSENILTNLKIRASYGQTGDEANAPAFNYVDGYTYPINSYIFGASAVNGSAPKLGNAGLTWSVSTIKNIAVDFSLFGGKVDGTVEVFRNDKTGLPVTPAVALPGTVGAPVPSINYESNRAQGLDFNLSYRNTFGPVGLNVTGNIGTTRLKKIKVLEGRAGNEYEQWKNSQANRYQNIWWGPEYAGQFTSYNQIYNYGVNTGGGNNNTIPGDYYYKDWNNDGVIDGKDSHPIATSDIPLYNYGLTIGVSYKGFDMNMLLQGAAGVYVQYGEQFASPLMYNRSALTRFLDSWHTVDPSANVFDPNTQWIPGFYPAMGSPDAQGTKAIQSASYLRLKTLEFGYSLSPSVLKAIGVRKFRVYVNSYNLLTFTGLKNYDPEHQGPKPGDNGFGATALGGYTYPMNRTFNLGANVSF</sequence>
<dbReference type="NCBIfam" id="TIGR04056">
    <property type="entry name" value="OMP_RagA_SusC"/>
    <property type="match status" value="1"/>
</dbReference>
<dbReference type="InterPro" id="IPR037066">
    <property type="entry name" value="Plug_dom_sf"/>
</dbReference>
<dbReference type="Pfam" id="PF13715">
    <property type="entry name" value="CarbopepD_reg_2"/>
    <property type="match status" value="1"/>
</dbReference>
<dbReference type="SUPFAM" id="SSF49464">
    <property type="entry name" value="Carboxypeptidase regulatory domain-like"/>
    <property type="match status" value="1"/>
</dbReference>
<evidence type="ECO:0000313" key="6">
    <source>
        <dbReference type="Proteomes" id="UP000198942"/>
    </source>
</evidence>
<dbReference type="Proteomes" id="UP000198942">
    <property type="component" value="Unassembled WGS sequence"/>
</dbReference>
<dbReference type="InterPro" id="IPR023996">
    <property type="entry name" value="TonB-dep_OMP_SusC/RagA"/>
</dbReference>
<dbReference type="PANTHER" id="PTHR30069">
    <property type="entry name" value="TONB-DEPENDENT OUTER MEMBRANE RECEPTOR"/>
    <property type="match status" value="1"/>
</dbReference>